<dbReference type="AlphaFoldDB" id="A0A0U2VJG8"/>
<protein>
    <submittedName>
        <fullName evidence="1">Uncharacterized protein</fullName>
    </submittedName>
</protein>
<evidence type="ECO:0000313" key="2">
    <source>
        <dbReference type="Proteomes" id="UP000061660"/>
    </source>
</evidence>
<name>A0A0U2VJG8_9BACL</name>
<dbReference type="PATRIC" id="fig|162209.4.peg.580"/>
<accession>A0A0U2VJG8</accession>
<dbReference type="OrthoDB" id="2615411at2"/>
<proteinExistence type="predicted"/>
<dbReference type="RefSeq" id="WP_062407059.1">
    <property type="nucleotide sequence ID" value="NZ_BJCS01000002.1"/>
</dbReference>
<organism evidence="1 2">
    <name type="scientific">Paenibacillus naphthalenovorans</name>
    <dbReference type="NCBI Taxonomy" id="162209"/>
    <lineage>
        <taxon>Bacteria</taxon>
        <taxon>Bacillati</taxon>
        <taxon>Bacillota</taxon>
        <taxon>Bacilli</taxon>
        <taxon>Bacillales</taxon>
        <taxon>Paenibacillaceae</taxon>
        <taxon>Paenibacillus</taxon>
    </lineage>
</organism>
<reference evidence="1 2" key="2">
    <citation type="journal article" date="2016" name="Genome Announc.">
        <title>Complete Genome Sequences of Two Interactive Moderate Thermophiles, Paenibacillus napthalenovorans 32O-Y and Paenibacillus sp. 32O-W.</title>
        <authorList>
            <person name="Butler R.R.III."/>
            <person name="Wang J."/>
            <person name="Stark B.C."/>
            <person name="Pombert J.F."/>
        </authorList>
    </citation>
    <scope>NUCLEOTIDE SEQUENCE [LARGE SCALE GENOMIC DNA]</scope>
    <source>
        <strain evidence="1 2">32O-Y</strain>
    </source>
</reference>
<dbReference type="KEGG" id="pnp:IJ22_05470"/>
<dbReference type="EMBL" id="CP013652">
    <property type="protein sequence ID" value="ALS20934.1"/>
    <property type="molecule type" value="Genomic_DNA"/>
</dbReference>
<evidence type="ECO:0000313" key="1">
    <source>
        <dbReference type="EMBL" id="ALS20934.1"/>
    </source>
</evidence>
<reference evidence="2" key="1">
    <citation type="submission" date="2015-12" db="EMBL/GenBank/DDBJ databases">
        <title>Complete genome sequences of two moderately thermophilic Paenibacillus species.</title>
        <authorList>
            <person name="Butler R.III."/>
            <person name="Wang J."/>
            <person name="Stark B.C."/>
            <person name="Pombert J.-F."/>
        </authorList>
    </citation>
    <scope>NUCLEOTIDE SEQUENCE [LARGE SCALE GENOMIC DNA]</scope>
    <source>
        <strain evidence="2">32O-Y</strain>
    </source>
</reference>
<dbReference type="STRING" id="162209.IJ22_05470"/>
<dbReference type="Proteomes" id="UP000061660">
    <property type="component" value="Chromosome"/>
</dbReference>
<keyword evidence="2" id="KW-1185">Reference proteome</keyword>
<gene>
    <name evidence="1" type="ORF">IJ22_05470</name>
</gene>
<sequence>MTYDSIYWLILGAGCILTGLVGIGSMIKTGKLLWSFLAGTAVNMIITFPACWWWALVFAGPDHHFSRMFGLFGLLISFVNNEVLLFFAQFVMKKKTGGEPASTKG</sequence>